<accession>A0A512M416</accession>
<dbReference type="PROSITE" id="PS51012">
    <property type="entry name" value="ABC_TM2"/>
    <property type="match status" value="1"/>
</dbReference>
<dbReference type="PANTHER" id="PTHR30413">
    <property type="entry name" value="INNER MEMBRANE TRANSPORT PERMEASE"/>
    <property type="match status" value="1"/>
</dbReference>
<keyword evidence="8 9" id="KW-0472">Membrane</keyword>
<evidence type="ECO:0000256" key="4">
    <source>
        <dbReference type="ARBA" id="ARBA00022475"/>
    </source>
</evidence>
<feature type="transmembrane region" description="Helical" evidence="9">
    <location>
        <begin position="47"/>
        <end position="65"/>
    </location>
</feature>
<evidence type="ECO:0000256" key="6">
    <source>
        <dbReference type="ARBA" id="ARBA00022692"/>
    </source>
</evidence>
<gene>
    <name evidence="11" type="primary">xapG_1</name>
    <name evidence="11" type="ORF">BGE01nite_07630</name>
</gene>
<dbReference type="AlphaFoldDB" id="A0A512M416"/>
<keyword evidence="3 9" id="KW-0813">Transport</keyword>
<evidence type="ECO:0000259" key="10">
    <source>
        <dbReference type="PROSITE" id="PS51012"/>
    </source>
</evidence>
<dbReference type="InterPro" id="IPR047817">
    <property type="entry name" value="ABC2_TM_bact-type"/>
</dbReference>
<feature type="transmembrane region" description="Helical" evidence="9">
    <location>
        <begin position="77"/>
        <end position="97"/>
    </location>
</feature>
<evidence type="ECO:0000256" key="5">
    <source>
        <dbReference type="ARBA" id="ARBA00022519"/>
    </source>
</evidence>
<comment type="subcellular location">
    <subcellularLocation>
        <location evidence="1">Cell inner membrane</location>
        <topology evidence="1">Multi-pass membrane protein</topology>
    </subcellularLocation>
    <subcellularLocation>
        <location evidence="9">Cell membrane</location>
        <topology evidence="9">Multi-pass membrane protein</topology>
    </subcellularLocation>
</comment>
<keyword evidence="5" id="KW-0997">Cell inner membrane</keyword>
<dbReference type="Pfam" id="PF01061">
    <property type="entry name" value="ABC2_membrane"/>
    <property type="match status" value="1"/>
</dbReference>
<evidence type="ECO:0000313" key="11">
    <source>
        <dbReference type="EMBL" id="GEP41472.1"/>
    </source>
</evidence>
<evidence type="ECO:0000256" key="7">
    <source>
        <dbReference type="ARBA" id="ARBA00022989"/>
    </source>
</evidence>
<dbReference type="GO" id="GO:0140359">
    <property type="term" value="F:ABC-type transporter activity"/>
    <property type="evidence" value="ECO:0007669"/>
    <property type="project" value="InterPro"/>
</dbReference>
<feature type="transmembrane region" description="Helical" evidence="9">
    <location>
        <begin position="153"/>
        <end position="179"/>
    </location>
</feature>
<evidence type="ECO:0000256" key="8">
    <source>
        <dbReference type="ARBA" id="ARBA00023136"/>
    </source>
</evidence>
<evidence type="ECO:0000313" key="12">
    <source>
        <dbReference type="Proteomes" id="UP000321577"/>
    </source>
</evidence>
<keyword evidence="7 9" id="KW-1133">Transmembrane helix</keyword>
<comment type="caution">
    <text evidence="11">The sequence shown here is derived from an EMBL/GenBank/DDBJ whole genome shotgun (WGS) entry which is preliminary data.</text>
</comment>
<comment type="similarity">
    <text evidence="2 9">Belongs to the ABC-2 integral membrane protein family.</text>
</comment>
<keyword evidence="12" id="KW-1185">Reference proteome</keyword>
<evidence type="ECO:0000256" key="1">
    <source>
        <dbReference type="ARBA" id="ARBA00004429"/>
    </source>
</evidence>
<dbReference type="Proteomes" id="UP000321577">
    <property type="component" value="Unassembled WGS sequence"/>
</dbReference>
<reference evidence="11 12" key="1">
    <citation type="submission" date="2019-07" db="EMBL/GenBank/DDBJ databases">
        <title>Whole genome shotgun sequence of Brevifollis gellanilyticus NBRC 108608.</title>
        <authorList>
            <person name="Hosoyama A."/>
            <person name="Uohara A."/>
            <person name="Ohji S."/>
            <person name="Ichikawa N."/>
        </authorList>
    </citation>
    <scope>NUCLEOTIDE SEQUENCE [LARGE SCALE GENOMIC DNA]</scope>
    <source>
        <strain evidence="11 12">NBRC 108608</strain>
    </source>
</reference>
<dbReference type="GO" id="GO:0015920">
    <property type="term" value="P:lipopolysaccharide transport"/>
    <property type="evidence" value="ECO:0007669"/>
    <property type="project" value="TreeGrafter"/>
</dbReference>
<dbReference type="PANTHER" id="PTHR30413:SF8">
    <property type="entry name" value="TRANSPORT PERMEASE PROTEIN"/>
    <property type="match status" value="1"/>
</dbReference>
<organism evidence="11 12">
    <name type="scientific">Brevifollis gellanilyticus</name>
    <dbReference type="NCBI Taxonomy" id="748831"/>
    <lineage>
        <taxon>Bacteria</taxon>
        <taxon>Pseudomonadati</taxon>
        <taxon>Verrucomicrobiota</taxon>
        <taxon>Verrucomicrobiia</taxon>
        <taxon>Verrucomicrobiales</taxon>
        <taxon>Verrucomicrobiaceae</taxon>
    </lineage>
</organism>
<dbReference type="OrthoDB" id="9786910at2"/>
<keyword evidence="6 9" id="KW-0812">Transmembrane</keyword>
<name>A0A512M416_9BACT</name>
<dbReference type="EMBL" id="BKAG01000003">
    <property type="protein sequence ID" value="GEP41472.1"/>
    <property type="molecule type" value="Genomic_DNA"/>
</dbReference>
<feature type="transmembrane region" description="Helical" evidence="9">
    <location>
        <begin position="251"/>
        <end position="269"/>
    </location>
</feature>
<feature type="transmembrane region" description="Helical" evidence="9">
    <location>
        <begin position="117"/>
        <end position="141"/>
    </location>
</feature>
<comment type="caution">
    <text evidence="9">Lacks conserved residue(s) required for the propagation of feature annotation.</text>
</comment>
<dbReference type="RefSeq" id="WP_146848929.1">
    <property type="nucleotide sequence ID" value="NZ_BKAG01000003.1"/>
</dbReference>
<evidence type="ECO:0000256" key="9">
    <source>
        <dbReference type="RuleBase" id="RU361157"/>
    </source>
</evidence>
<protein>
    <recommendedName>
        <fullName evidence="9">Transport permease protein</fullName>
    </recommendedName>
</protein>
<keyword evidence="4 9" id="KW-1003">Cell membrane</keyword>
<evidence type="ECO:0000256" key="2">
    <source>
        <dbReference type="ARBA" id="ARBA00007783"/>
    </source>
</evidence>
<evidence type="ECO:0000256" key="3">
    <source>
        <dbReference type="ARBA" id="ARBA00022448"/>
    </source>
</evidence>
<dbReference type="InterPro" id="IPR013525">
    <property type="entry name" value="ABC2_TM"/>
</dbReference>
<sequence>MENEIIIRAGRSESGYWRDIWRYRELFGFLAWRDIIVRYKQTVAGSAWALLRPLLTTLVFTVLFGRMGKFPSDGVPYPVLVLAGMLPWQFFSNAISASTHSLVNNNSLISKVYFPRLLIPASTFGVALVDFAITLVILAGMMAWYQVMPTWRLLCLPIFTLLAVAAALGPGLLISALMVEYRDFKHIVPFLVQFGTYVSPVGFSTSAVPEQWRLLYACNPVVGVIEGFRWCIYGGLTANTQTTSSLPMEGFLISCGIVIFLLILGLWYFRRTEKTFADLI</sequence>
<dbReference type="GO" id="GO:0005886">
    <property type="term" value="C:plasma membrane"/>
    <property type="evidence" value="ECO:0007669"/>
    <property type="project" value="UniProtKB-SubCell"/>
</dbReference>
<proteinExistence type="inferred from homology"/>
<feature type="domain" description="ABC transmembrane type-2" evidence="10">
    <location>
        <begin position="44"/>
        <end position="272"/>
    </location>
</feature>